<feature type="compositionally biased region" description="Acidic residues" evidence="1">
    <location>
        <begin position="97"/>
        <end position="107"/>
    </location>
</feature>
<feature type="compositionally biased region" description="Basic and acidic residues" evidence="1">
    <location>
        <begin position="25"/>
        <end position="34"/>
    </location>
</feature>
<keyword evidence="3" id="KW-1185">Reference proteome</keyword>
<proteinExistence type="predicted"/>
<reference evidence="2 3" key="1">
    <citation type="journal article" date="2018" name="Front. Plant Sci.">
        <title>Red Clover (Trifolium pratense) and Zigzag Clover (T. medium) - A Picture of Genomic Similarities and Differences.</title>
        <authorList>
            <person name="Dluhosova J."/>
            <person name="Istvanek J."/>
            <person name="Nedelnik J."/>
            <person name="Repkova J."/>
        </authorList>
    </citation>
    <scope>NUCLEOTIDE SEQUENCE [LARGE SCALE GENOMIC DNA]</scope>
    <source>
        <strain evidence="3">cv. 10/8</strain>
        <tissue evidence="2">Leaf</tissue>
    </source>
</reference>
<sequence length="130" mass="14566">IITRDDIAYASHVKRSQDSSESEDDKPISEDKGAEGTSTAAVVPKKKKAGKEKLEEVVKEKEKRKRIAVSESEKVTKKPRTQKIKGPKVTRKLVIHEEDDEETEEEPLTCKRKRSEPQAKEVNAEANAGI</sequence>
<dbReference type="Proteomes" id="UP000265520">
    <property type="component" value="Unassembled WGS sequence"/>
</dbReference>
<comment type="caution">
    <text evidence="2">The sequence shown here is derived from an EMBL/GenBank/DDBJ whole genome shotgun (WGS) entry which is preliminary data.</text>
</comment>
<protein>
    <submittedName>
        <fullName evidence="2">Uncharacterized protein</fullName>
    </submittedName>
</protein>
<feature type="compositionally biased region" description="Basic and acidic residues" evidence="1">
    <location>
        <begin position="51"/>
        <end position="61"/>
    </location>
</feature>
<name>A0A392RLB8_9FABA</name>
<feature type="non-terminal residue" evidence="2">
    <location>
        <position position="130"/>
    </location>
</feature>
<feature type="non-terminal residue" evidence="2">
    <location>
        <position position="1"/>
    </location>
</feature>
<dbReference type="AlphaFoldDB" id="A0A392RLB8"/>
<feature type="region of interest" description="Disordered" evidence="1">
    <location>
        <begin position="1"/>
        <end position="130"/>
    </location>
</feature>
<organism evidence="2 3">
    <name type="scientific">Trifolium medium</name>
    <dbReference type="NCBI Taxonomy" id="97028"/>
    <lineage>
        <taxon>Eukaryota</taxon>
        <taxon>Viridiplantae</taxon>
        <taxon>Streptophyta</taxon>
        <taxon>Embryophyta</taxon>
        <taxon>Tracheophyta</taxon>
        <taxon>Spermatophyta</taxon>
        <taxon>Magnoliopsida</taxon>
        <taxon>eudicotyledons</taxon>
        <taxon>Gunneridae</taxon>
        <taxon>Pentapetalae</taxon>
        <taxon>rosids</taxon>
        <taxon>fabids</taxon>
        <taxon>Fabales</taxon>
        <taxon>Fabaceae</taxon>
        <taxon>Papilionoideae</taxon>
        <taxon>50 kb inversion clade</taxon>
        <taxon>NPAAA clade</taxon>
        <taxon>Hologalegina</taxon>
        <taxon>IRL clade</taxon>
        <taxon>Trifolieae</taxon>
        <taxon>Trifolium</taxon>
    </lineage>
</organism>
<dbReference type="EMBL" id="LXQA010238321">
    <property type="protein sequence ID" value="MCI36874.1"/>
    <property type="molecule type" value="Genomic_DNA"/>
</dbReference>
<evidence type="ECO:0000313" key="3">
    <source>
        <dbReference type="Proteomes" id="UP000265520"/>
    </source>
</evidence>
<feature type="compositionally biased region" description="Basic residues" evidence="1">
    <location>
        <begin position="77"/>
        <end position="93"/>
    </location>
</feature>
<accession>A0A392RLB8</accession>
<evidence type="ECO:0000313" key="2">
    <source>
        <dbReference type="EMBL" id="MCI36874.1"/>
    </source>
</evidence>
<evidence type="ECO:0000256" key="1">
    <source>
        <dbReference type="SAM" id="MobiDB-lite"/>
    </source>
</evidence>